<name>A0A8H7DAV2_9AGAR</name>
<keyword evidence="2" id="KW-1185">Reference proteome</keyword>
<gene>
    <name evidence="1" type="ORF">MVEN_00474100</name>
</gene>
<evidence type="ECO:0000313" key="2">
    <source>
        <dbReference type="Proteomes" id="UP000620124"/>
    </source>
</evidence>
<dbReference type="EMBL" id="JACAZI010000003">
    <property type="protein sequence ID" value="KAF7365982.1"/>
    <property type="molecule type" value="Genomic_DNA"/>
</dbReference>
<dbReference type="OrthoDB" id="3054030at2759"/>
<sequence length="352" mass="39064">MNSSWISSNIRRSPPDALYFLALLSRRLHFIALPIYFARNGIDLETKTATIELETDRLDPLSALKICLFLSSMDHISCVFPHPSCYSIVLVLAQMKRFQTFILRLAYVKTVTLYLDPHHLRARRCLSTGRCLSVTTDEALKEWACQYGALLNCIVQKGCKSLTAINGGQVTEAYELQPLGFSEKYLPSVALHLFPSQNAQMLGFRRDPTQGTVDIRLPPVPSSGLSMLTSLHIHSPTLLVPPGLDWMISALRHSPITSLTICMSSTAVDSRFWGTILALVASAAPNLTAVALTEIDLRNEHDALEFIARLPRLTDLDLAHVRPLLDTCTPHADGSHLPLEASSQLPRSPHRH</sequence>
<accession>A0A8H7DAV2</accession>
<dbReference type="Proteomes" id="UP000620124">
    <property type="component" value="Unassembled WGS sequence"/>
</dbReference>
<protein>
    <submittedName>
        <fullName evidence="1">Uncharacterized protein</fullName>
    </submittedName>
</protein>
<proteinExistence type="predicted"/>
<comment type="caution">
    <text evidence="1">The sequence shown here is derived from an EMBL/GenBank/DDBJ whole genome shotgun (WGS) entry which is preliminary data.</text>
</comment>
<reference evidence="1" key="1">
    <citation type="submission" date="2020-05" db="EMBL/GenBank/DDBJ databases">
        <title>Mycena genomes resolve the evolution of fungal bioluminescence.</title>
        <authorList>
            <person name="Tsai I.J."/>
        </authorList>
    </citation>
    <scope>NUCLEOTIDE SEQUENCE</scope>
    <source>
        <strain evidence="1">CCC161011</strain>
    </source>
</reference>
<dbReference type="AlphaFoldDB" id="A0A8H7DAV2"/>
<organism evidence="1 2">
    <name type="scientific">Mycena venus</name>
    <dbReference type="NCBI Taxonomy" id="2733690"/>
    <lineage>
        <taxon>Eukaryota</taxon>
        <taxon>Fungi</taxon>
        <taxon>Dikarya</taxon>
        <taxon>Basidiomycota</taxon>
        <taxon>Agaricomycotina</taxon>
        <taxon>Agaricomycetes</taxon>
        <taxon>Agaricomycetidae</taxon>
        <taxon>Agaricales</taxon>
        <taxon>Marasmiineae</taxon>
        <taxon>Mycenaceae</taxon>
        <taxon>Mycena</taxon>
    </lineage>
</organism>
<evidence type="ECO:0000313" key="1">
    <source>
        <dbReference type="EMBL" id="KAF7365982.1"/>
    </source>
</evidence>